<dbReference type="Pfam" id="PF00651">
    <property type="entry name" value="BTB"/>
    <property type="match status" value="1"/>
</dbReference>
<dbReference type="Gene3D" id="1.25.40.420">
    <property type="match status" value="1"/>
</dbReference>
<dbReference type="Proteomes" id="UP001591681">
    <property type="component" value="Unassembled WGS sequence"/>
</dbReference>
<dbReference type="SUPFAM" id="SSF117281">
    <property type="entry name" value="Kelch motif"/>
    <property type="match status" value="1"/>
</dbReference>
<dbReference type="InterPro" id="IPR000210">
    <property type="entry name" value="BTB/POZ_dom"/>
</dbReference>
<organism evidence="5 6">
    <name type="scientific">Coilia grayii</name>
    <name type="common">Gray's grenadier anchovy</name>
    <dbReference type="NCBI Taxonomy" id="363190"/>
    <lineage>
        <taxon>Eukaryota</taxon>
        <taxon>Metazoa</taxon>
        <taxon>Chordata</taxon>
        <taxon>Craniata</taxon>
        <taxon>Vertebrata</taxon>
        <taxon>Euteleostomi</taxon>
        <taxon>Actinopterygii</taxon>
        <taxon>Neopterygii</taxon>
        <taxon>Teleostei</taxon>
        <taxon>Clupei</taxon>
        <taxon>Clupeiformes</taxon>
        <taxon>Clupeoidei</taxon>
        <taxon>Engraulidae</taxon>
        <taxon>Coilinae</taxon>
        <taxon>Coilia</taxon>
    </lineage>
</organism>
<dbReference type="PANTHER" id="PTHR45632:SF14">
    <property type="entry name" value="KELCH-LIKE PROTEIN 33"/>
    <property type="match status" value="1"/>
</dbReference>
<dbReference type="SMART" id="SM00612">
    <property type="entry name" value="Kelch"/>
    <property type="match status" value="5"/>
</dbReference>
<dbReference type="InterPro" id="IPR015915">
    <property type="entry name" value="Kelch-typ_b-propeller"/>
</dbReference>
<dbReference type="SUPFAM" id="SSF54695">
    <property type="entry name" value="POZ domain"/>
    <property type="match status" value="2"/>
</dbReference>
<dbReference type="SMART" id="SM00225">
    <property type="entry name" value="BTB"/>
    <property type="match status" value="2"/>
</dbReference>
<sequence length="816" mass="92369">MELARQQLPIGWEERWRRDKERRKRVIEEGGEKVKEENRRLRWIKAYNDNRMGVKHSVWQECTHKFGLPEEDGGRVERKEEKGCEEGKRTYHSATYTKQVFQTLEDFRHASLLTDLTLSTQDGHHLCAHSPVLAAVSSIIYSKLLEQEQEQEQDGHGGRKTRINLGPEVSHLGLAAVLDFAYTGAITNLTRDTAAQVRAAAQALEAPRVLELCDGMERTDKGGHGDKDKEEERKKRLSPPEQLETSLQAIKQLWIERVGCDVVLEAQEREFTAHRVLLAASSDYFRGMFTSGMRESQERSITVPCLGDEELEVFLHCSYSASLDLTWDQVFDLVCSALQFQIQPALSLCLDFLKQEMDADSCLDVASFAEAYGMRDLLELADDYVLRHFQEVSVTPKFQDLSAEKLLEYLCCDGLCAPSELTVFRAVVIWLEANLPGRLPQATRLMKSVRFPLMTFREFCEVRAINLCMECSANGEVELYGMAFKDFGISNSEEHFRVRRPKDALVLIGGDQLNPDTGLRIPSRQLWFANALRSRVGLVKDIEWRMLGELPDQARFRHGVAIMAGKLYVVGGCYFYAKTDTMKSGFSYDPLQNTWQKIADMHEPRSNFTVVVRGNGLYAIGGDKDINTNLDSVEVFCPESNSWSFTRPLDQALSGHAAVVWKGEIFISGGLNCEYKCLVSMLLYHPEKGTVHLSDMAHDRALHCMESLGGRFYVAGGVCNFRKFYTDHLGCEVYDPVEDSWCTIAPLPIPHVGAASAILEEKLYVLGGYCQEDYSESRLVHRYDPTTGRWLSVGKMAGPNTDIRACVLRLPEQLRK</sequence>
<evidence type="ECO:0000259" key="4">
    <source>
        <dbReference type="PROSITE" id="PS50097"/>
    </source>
</evidence>
<name>A0ABD1IW30_9TELE</name>
<comment type="caution">
    <text evidence="5">The sequence shown here is derived from an EMBL/GenBank/DDBJ whole genome shotgun (WGS) entry which is preliminary data.</text>
</comment>
<evidence type="ECO:0000256" key="2">
    <source>
        <dbReference type="ARBA" id="ARBA00022737"/>
    </source>
</evidence>
<dbReference type="InterPro" id="IPR011705">
    <property type="entry name" value="BACK"/>
</dbReference>
<keyword evidence="6" id="KW-1185">Reference proteome</keyword>
<keyword evidence="2" id="KW-0677">Repeat</keyword>
<dbReference type="Gene3D" id="2.120.10.80">
    <property type="entry name" value="Kelch-type beta propeller"/>
    <property type="match status" value="1"/>
</dbReference>
<dbReference type="Pfam" id="PF07707">
    <property type="entry name" value="BACK"/>
    <property type="match status" value="1"/>
</dbReference>
<dbReference type="InterPro" id="IPR056737">
    <property type="entry name" value="Beta-prop_ATRN-MKLN-like"/>
</dbReference>
<evidence type="ECO:0000313" key="6">
    <source>
        <dbReference type="Proteomes" id="UP001591681"/>
    </source>
</evidence>
<evidence type="ECO:0000256" key="3">
    <source>
        <dbReference type="SAM" id="MobiDB-lite"/>
    </source>
</evidence>
<evidence type="ECO:0000313" key="5">
    <source>
        <dbReference type="EMBL" id="KAL2079178.1"/>
    </source>
</evidence>
<dbReference type="Pfam" id="PF24981">
    <property type="entry name" value="Beta-prop_ATRN-LZTR1"/>
    <property type="match status" value="1"/>
</dbReference>
<dbReference type="PROSITE" id="PS50097">
    <property type="entry name" value="BTB"/>
    <property type="match status" value="2"/>
</dbReference>
<feature type="domain" description="BTB" evidence="4">
    <location>
        <begin position="114"/>
        <end position="186"/>
    </location>
</feature>
<dbReference type="EMBL" id="JBHFQA010000022">
    <property type="protein sequence ID" value="KAL2079178.1"/>
    <property type="molecule type" value="Genomic_DNA"/>
</dbReference>
<keyword evidence="1" id="KW-0880">Kelch repeat</keyword>
<evidence type="ECO:0000256" key="1">
    <source>
        <dbReference type="ARBA" id="ARBA00022441"/>
    </source>
</evidence>
<feature type="region of interest" description="Disordered" evidence="3">
    <location>
        <begin position="215"/>
        <end position="243"/>
    </location>
</feature>
<accession>A0ABD1IW30</accession>
<gene>
    <name evidence="5" type="ORF">ACEWY4_024922</name>
</gene>
<feature type="domain" description="BTB" evidence="4">
    <location>
        <begin position="260"/>
        <end position="327"/>
    </location>
</feature>
<proteinExistence type="predicted"/>
<feature type="compositionally biased region" description="Basic and acidic residues" evidence="3">
    <location>
        <begin position="215"/>
        <end position="234"/>
    </location>
</feature>
<reference evidence="5 6" key="1">
    <citation type="submission" date="2024-09" db="EMBL/GenBank/DDBJ databases">
        <title>A chromosome-level genome assembly of Gray's grenadier anchovy, Coilia grayii.</title>
        <authorList>
            <person name="Fu Z."/>
        </authorList>
    </citation>
    <scope>NUCLEOTIDE SEQUENCE [LARGE SCALE GENOMIC DNA]</scope>
    <source>
        <strain evidence="5">G4</strain>
        <tissue evidence="5">Muscle</tissue>
    </source>
</reference>
<dbReference type="AlphaFoldDB" id="A0ABD1IW30"/>
<dbReference type="SMART" id="SM00875">
    <property type="entry name" value="BACK"/>
    <property type="match status" value="1"/>
</dbReference>
<dbReference type="InterPro" id="IPR006652">
    <property type="entry name" value="Kelch_1"/>
</dbReference>
<dbReference type="Pfam" id="PF21536">
    <property type="entry name" value="BTB_KLHL33"/>
    <property type="match status" value="1"/>
</dbReference>
<dbReference type="Gene3D" id="3.30.710.10">
    <property type="entry name" value="Potassium Channel Kv1.1, Chain A"/>
    <property type="match status" value="2"/>
</dbReference>
<dbReference type="InterPro" id="IPR011333">
    <property type="entry name" value="SKP1/BTB/POZ_sf"/>
</dbReference>
<protein>
    <recommendedName>
        <fullName evidence="4">BTB domain-containing protein</fullName>
    </recommendedName>
</protein>
<dbReference type="PANTHER" id="PTHR45632">
    <property type="entry name" value="LD33804P"/>
    <property type="match status" value="1"/>
</dbReference>